<keyword evidence="1" id="KW-0472">Membrane</keyword>
<accession>A0A2W5ZFD8</accession>
<keyword evidence="1" id="KW-0812">Transmembrane</keyword>
<dbReference type="EMBL" id="QHBU01000008">
    <property type="protein sequence ID" value="PZR84199.1"/>
    <property type="molecule type" value="Genomic_DNA"/>
</dbReference>
<keyword evidence="1" id="KW-1133">Transmembrane helix</keyword>
<dbReference type="Proteomes" id="UP000248724">
    <property type="component" value="Unassembled WGS sequence"/>
</dbReference>
<organism evidence="2 3">
    <name type="scientific">Candidatus Aeolococcus gillhamiae</name>
    <dbReference type="NCBI Taxonomy" id="3127015"/>
    <lineage>
        <taxon>Bacteria</taxon>
        <taxon>Bacillati</taxon>
        <taxon>Candidatus Dormiibacterota</taxon>
        <taxon>Candidatus Dormibacteria</taxon>
        <taxon>Candidatus Aeolococcales</taxon>
        <taxon>Candidatus Aeolococcaceae</taxon>
        <taxon>Candidatus Aeolococcus</taxon>
    </lineage>
</organism>
<feature type="transmembrane region" description="Helical" evidence="1">
    <location>
        <begin position="49"/>
        <end position="67"/>
    </location>
</feature>
<reference evidence="2 3" key="1">
    <citation type="journal article" date="2017" name="Nature">
        <title>Atmospheric trace gases support primary production in Antarctic desert surface soil.</title>
        <authorList>
            <person name="Ji M."/>
            <person name="Greening C."/>
            <person name="Vanwonterghem I."/>
            <person name="Carere C.R."/>
            <person name="Bay S.K."/>
            <person name="Steen J.A."/>
            <person name="Montgomery K."/>
            <person name="Lines T."/>
            <person name="Beardall J."/>
            <person name="van Dorst J."/>
            <person name="Snape I."/>
            <person name="Stott M.B."/>
            <person name="Hugenholtz P."/>
            <person name="Ferrari B.C."/>
        </authorList>
    </citation>
    <scope>NUCLEOTIDE SEQUENCE [LARGE SCALE GENOMIC DNA]</scope>
    <source>
        <strain evidence="2">RRmetagenome_bin12</strain>
    </source>
</reference>
<gene>
    <name evidence="2" type="ORF">DLM65_00265</name>
</gene>
<protein>
    <submittedName>
        <fullName evidence="2">Uncharacterized protein</fullName>
    </submittedName>
</protein>
<dbReference type="AlphaFoldDB" id="A0A2W5ZFD8"/>
<comment type="caution">
    <text evidence="2">The sequence shown here is derived from an EMBL/GenBank/DDBJ whole genome shotgun (WGS) entry which is preliminary data.</text>
</comment>
<sequence length="76" mass="7905">MLLATRLVPGRLRGAGLGLLAVAISEAALQRLPASISAPGVYRAFDDGWGFGLLIAAYGAVVTLAASRSLRSRQRP</sequence>
<evidence type="ECO:0000256" key="1">
    <source>
        <dbReference type="SAM" id="Phobius"/>
    </source>
</evidence>
<evidence type="ECO:0000313" key="3">
    <source>
        <dbReference type="Proteomes" id="UP000248724"/>
    </source>
</evidence>
<proteinExistence type="predicted"/>
<name>A0A2W5ZFD8_9BACT</name>
<evidence type="ECO:0000313" key="2">
    <source>
        <dbReference type="EMBL" id="PZR84199.1"/>
    </source>
</evidence>